<sequence length="915" mass="104032">MRNFIFIILCLSLFASHDEAAKILAVFPIPSISHQVVFRPLTHELAKRGHEVTVITTDPAFPKGKAPGNLTEIDVHDISYELWNRIFMASTKGNKDDVIMVMSAITDALTAIVDAQLKDDKVQNLLRDKSKNFDLLFLEACVRPALVYSYIYKAPVIQISSLGAALDNYANVGASVHPFLYPAVTRQRLHNLTLVEKIKELYYDFMIDKVYFNSMVKENEMLNTHFKNIPPVAELNNNVDMLFLNVHPVFEGIRPVPPSVVYMGGLHQKPNKPLPEELKSYLDSSKNGVIYISFEHPKLKLFITQAGLQSTDEAISAGVPLIAIPMFGDQCYRKNIVKLRSVMRDEIETPLERAVWWTEHVLRHGGARHLRGPAANMSWAEYLELELVFTLLLGLIITLFSLVLNQSESARILAIFPVPSISHQVVFRPITEELARRGHEITVITTDPAFPKGRTPANLTEIDVHDVSYDLWKSVFIEPAQGKMDDVVLTLKLIYDAIAAIVDAQFLDENVQKIIKDKNKKFDLLLAEAIVRPALVFSHIYKIPVIQISSFGGALDNYENIGAPVHPILYPAITRQRLHNLTLVEKVTEIYNDFQLKMVYRNLEEVENQILRKHFGDDVPPVTELNNNVDKLFLNINPIFEGIRPVPPSVVYMGGLHQKPNKELPAELKSYLESSKNGVIYVSFGTNVDPTQFPADRIEVLVKTLSQLPYDILWKWNADVLPGRTDNIRIAKWLPQSDLLRHPKLKLFINQAGLQSTDEAISAGVPLIAFPMFGDQSYNAERYEFLRIGKKLDLKTLTVQHFTNTRLLLGMKGKTMVRLNYRKNIEKLRNVMFDQPQSPLERAIWWTEYVLRHGGARHLRGPAANMSWAEYLELELVFTLLLALLATIAILFVFFRSLYRLILVNTKPDKKVKRS</sequence>
<evidence type="ECO:0000256" key="3">
    <source>
        <dbReference type="ARBA" id="ARBA00022679"/>
    </source>
</evidence>
<comment type="caution">
    <text evidence="6">The sequence shown here is derived from an EMBL/GenBank/DDBJ whole genome shotgun (WGS) entry which is preliminary data.</text>
</comment>
<dbReference type="InterPro" id="IPR050271">
    <property type="entry name" value="UDP-glycosyltransferase"/>
</dbReference>
<evidence type="ECO:0008006" key="8">
    <source>
        <dbReference type="Google" id="ProtNLM"/>
    </source>
</evidence>
<comment type="similarity">
    <text evidence="1">Belongs to the UDP-glycosyltransferase family.</text>
</comment>
<evidence type="ECO:0000256" key="2">
    <source>
        <dbReference type="ARBA" id="ARBA00022676"/>
    </source>
</evidence>
<dbReference type="CDD" id="cd03784">
    <property type="entry name" value="GT1_Gtf-like"/>
    <property type="match status" value="2"/>
</dbReference>
<keyword evidence="4" id="KW-0472">Membrane</keyword>
<gene>
    <name evidence="6" type="ORF">HF086_000226</name>
</gene>
<dbReference type="FunFam" id="3.40.50.2000:FF:000021">
    <property type="entry name" value="UDP-glucuronosyltransferase"/>
    <property type="match status" value="1"/>
</dbReference>
<dbReference type="AlphaFoldDB" id="A0A922SE73"/>
<keyword evidence="4" id="KW-1133">Transmembrane helix</keyword>
<keyword evidence="3" id="KW-0808">Transferase</keyword>
<evidence type="ECO:0000256" key="1">
    <source>
        <dbReference type="ARBA" id="ARBA00009995"/>
    </source>
</evidence>
<dbReference type="PANTHER" id="PTHR48043:SF159">
    <property type="entry name" value="EG:EG0003.4 PROTEIN-RELATED"/>
    <property type="match status" value="1"/>
</dbReference>
<dbReference type="SUPFAM" id="SSF53756">
    <property type="entry name" value="UDP-Glycosyltransferase/glycogen phosphorylase"/>
    <property type="match status" value="2"/>
</dbReference>
<keyword evidence="4" id="KW-0812">Transmembrane</keyword>
<dbReference type="InterPro" id="IPR002213">
    <property type="entry name" value="UDP_glucos_trans"/>
</dbReference>
<feature type="chain" id="PRO_5036873092" description="UDP-glycosyltransferase" evidence="5">
    <location>
        <begin position="21"/>
        <end position="915"/>
    </location>
</feature>
<evidence type="ECO:0000313" key="6">
    <source>
        <dbReference type="EMBL" id="KAH9634400.1"/>
    </source>
</evidence>
<dbReference type="Gene3D" id="3.40.50.2000">
    <property type="entry name" value="Glycogen Phosphorylase B"/>
    <property type="match status" value="4"/>
</dbReference>
<evidence type="ECO:0000313" key="7">
    <source>
        <dbReference type="Proteomes" id="UP000814243"/>
    </source>
</evidence>
<name>A0A922SE73_SPOEX</name>
<reference evidence="6" key="1">
    <citation type="journal article" date="2021" name="G3 (Bethesda)">
        <title>Genome and transcriptome analysis of the beet armyworm Spodoptera exigua reveals targets for pest control. .</title>
        <authorList>
            <person name="Simon S."/>
            <person name="Breeschoten T."/>
            <person name="Jansen H.J."/>
            <person name="Dirks R.P."/>
            <person name="Schranz M.E."/>
            <person name="Ros V.I.D."/>
        </authorList>
    </citation>
    <scope>NUCLEOTIDE SEQUENCE</scope>
    <source>
        <strain evidence="6">TB_SE_WUR_2020</strain>
    </source>
</reference>
<feature type="signal peptide" evidence="5">
    <location>
        <begin position="1"/>
        <end position="20"/>
    </location>
</feature>
<dbReference type="EMBL" id="JACEFF010000611">
    <property type="protein sequence ID" value="KAH9634400.1"/>
    <property type="molecule type" value="Genomic_DNA"/>
</dbReference>
<keyword evidence="2" id="KW-0328">Glycosyltransferase</keyword>
<dbReference type="Pfam" id="PF00201">
    <property type="entry name" value="UDPGT"/>
    <property type="match status" value="3"/>
</dbReference>
<feature type="transmembrane region" description="Helical" evidence="4">
    <location>
        <begin position="876"/>
        <end position="895"/>
    </location>
</feature>
<evidence type="ECO:0000256" key="4">
    <source>
        <dbReference type="SAM" id="Phobius"/>
    </source>
</evidence>
<dbReference type="Proteomes" id="UP000814243">
    <property type="component" value="Unassembled WGS sequence"/>
</dbReference>
<evidence type="ECO:0000256" key="5">
    <source>
        <dbReference type="SAM" id="SignalP"/>
    </source>
</evidence>
<keyword evidence="5" id="KW-0732">Signal</keyword>
<dbReference type="GO" id="GO:0008194">
    <property type="term" value="F:UDP-glycosyltransferase activity"/>
    <property type="evidence" value="ECO:0007669"/>
    <property type="project" value="InterPro"/>
</dbReference>
<dbReference type="PANTHER" id="PTHR48043">
    <property type="entry name" value="EG:EG0003.4 PROTEIN-RELATED"/>
    <property type="match status" value="1"/>
</dbReference>
<organism evidence="6 7">
    <name type="scientific">Spodoptera exigua</name>
    <name type="common">Beet armyworm</name>
    <name type="synonym">Noctua fulgens</name>
    <dbReference type="NCBI Taxonomy" id="7107"/>
    <lineage>
        <taxon>Eukaryota</taxon>
        <taxon>Metazoa</taxon>
        <taxon>Ecdysozoa</taxon>
        <taxon>Arthropoda</taxon>
        <taxon>Hexapoda</taxon>
        <taxon>Insecta</taxon>
        <taxon>Pterygota</taxon>
        <taxon>Neoptera</taxon>
        <taxon>Endopterygota</taxon>
        <taxon>Lepidoptera</taxon>
        <taxon>Glossata</taxon>
        <taxon>Ditrysia</taxon>
        <taxon>Noctuoidea</taxon>
        <taxon>Noctuidae</taxon>
        <taxon>Amphipyrinae</taxon>
        <taxon>Spodoptera</taxon>
    </lineage>
</organism>
<accession>A0A922SE73</accession>
<proteinExistence type="inferred from homology"/>
<protein>
    <recommendedName>
        <fullName evidence="8">UDP-glycosyltransferase</fullName>
    </recommendedName>
</protein>